<feature type="domain" description="ABC transporter" evidence="4">
    <location>
        <begin position="4"/>
        <end position="230"/>
    </location>
</feature>
<accession>A0A6J7GV40</accession>
<evidence type="ECO:0000256" key="1">
    <source>
        <dbReference type="ARBA" id="ARBA00022448"/>
    </source>
</evidence>
<evidence type="ECO:0000256" key="2">
    <source>
        <dbReference type="ARBA" id="ARBA00022741"/>
    </source>
</evidence>
<dbReference type="GO" id="GO:0005524">
    <property type="term" value="F:ATP binding"/>
    <property type="evidence" value="ECO:0007669"/>
    <property type="project" value="UniProtKB-KW"/>
</dbReference>
<dbReference type="PANTHER" id="PTHR24220:SF685">
    <property type="entry name" value="ABC TRANSPORTER RELATED"/>
    <property type="match status" value="1"/>
</dbReference>
<dbReference type="InterPro" id="IPR003439">
    <property type="entry name" value="ABC_transporter-like_ATP-bd"/>
</dbReference>
<dbReference type="Gene3D" id="3.40.50.300">
    <property type="entry name" value="P-loop containing nucleotide triphosphate hydrolases"/>
    <property type="match status" value="1"/>
</dbReference>
<keyword evidence="2" id="KW-0547">Nucleotide-binding</keyword>
<keyword evidence="1" id="KW-0813">Transport</keyword>
<dbReference type="PROSITE" id="PS50893">
    <property type="entry name" value="ABC_TRANSPORTER_2"/>
    <property type="match status" value="1"/>
</dbReference>
<dbReference type="InterPro" id="IPR015854">
    <property type="entry name" value="ABC_transpr_LolD-like"/>
</dbReference>
<reference evidence="5" key="1">
    <citation type="submission" date="2020-05" db="EMBL/GenBank/DDBJ databases">
        <authorList>
            <person name="Chiriac C."/>
            <person name="Salcher M."/>
            <person name="Ghai R."/>
            <person name="Kavagutti S V."/>
        </authorList>
    </citation>
    <scope>NUCLEOTIDE SEQUENCE</scope>
</reference>
<sequence length="230" mass="24103">MGVIAARGLVKTYGSGRAARRVLDGADLDVAAGEVVAIVGRSGTGKSTLLHLVGALDRPEAGTIEVAGERVDGRSERALSAFRRRRIGFVFQFFHLVPELTGEENVLLPTRLPGAPRSAPAHGRELIERLGLGDAARRRPHELSGGEQQRLAVARALVLDPPVLLADEPTGNLDERSGAAVLDLLRSAATADRAVVVVTHEPRTSAMADRTVTLVDGRLRAAAPGSVGGA</sequence>
<dbReference type="FunFam" id="3.40.50.300:FF:000032">
    <property type="entry name" value="Export ABC transporter ATP-binding protein"/>
    <property type="match status" value="1"/>
</dbReference>
<dbReference type="CDD" id="cd03255">
    <property type="entry name" value="ABC_MJ0796_LolCDE_FtsE"/>
    <property type="match status" value="1"/>
</dbReference>
<dbReference type="GO" id="GO:0005886">
    <property type="term" value="C:plasma membrane"/>
    <property type="evidence" value="ECO:0007669"/>
    <property type="project" value="TreeGrafter"/>
</dbReference>
<dbReference type="EMBL" id="CAFBMK010000054">
    <property type="protein sequence ID" value="CAB4910638.1"/>
    <property type="molecule type" value="Genomic_DNA"/>
</dbReference>
<dbReference type="PANTHER" id="PTHR24220">
    <property type="entry name" value="IMPORT ATP-BINDING PROTEIN"/>
    <property type="match status" value="1"/>
</dbReference>
<name>A0A6J7GV40_9ZZZZ</name>
<keyword evidence="3" id="KW-0067">ATP-binding</keyword>
<evidence type="ECO:0000256" key="3">
    <source>
        <dbReference type="ARBA" id="ARBA00022840"/>
    </source>
</evidence>
<evidence type="ECO:0000313" key="5">
    <source>
        <dbReference type="EMBL" id="CAB4910638.1"/>
    </source>
</evidence>
<evidence type="ECO:0000259" key="4">
    <source>
        <dbReference type="PROSITE" id="PS50893"/>
    </source>
</evidence>
<protein>
    <submittedName>
        <fullName evidence="5">Unannotated protein</fullName>
    </submittedName>
</protein>
<dbReference type="SMART" id="SM00382">
    <property type="entry name" value="AAA"/>
    <property type="match status" value="1"/>
</dbReference>
<dbReference type="InterPro" id="IPR017911">
    <property type="entry name" value="MacB-like_ATP-bd"/>
</dbReference>
<dbReference type="SUPFAM" id="SSF52540">
    <property type="entry name" value="P-loop containing nucleoside triphosphate hydrolases"/>
    <property type="match status" value="1"/>
</dbReference>
<dbReference type="GO" id="GO:0098796">
    <property type="term" value="C:membrane protein complex"/>
    <property type="evidence" value="ECO:0007669"/>
    <property type="project" value="UniProtKB-ARBA"/>
</dbReference>
<dbReference type="Pfam" id="PF00005">
    <property type="entry name" value="ABC_tran"/>
    <property type="match status" value="1"/>
</dbReference>
<organism evidence="5">
    <name type="scientific">freshwater metagenome</name>
    <dbReference type="NCBI Taxonomy" id="449393"/>
    <lineage>
        <taxon>unclassified sequences</taxon>
        <taxon>metagenomes</taxon>
        <taxon>ecological metagenomes</taxon>
    </lineage>
</organism>
<dbReference type="AlphaFoldDB" id="A0A6J7GV40"/>
<dbReference type="InterPro" id="IPR027417">
    <property type="entry name" value="P-loop_NTPase"/>
</dbReference>
<dbReference type="GO" id="GO:0016887">
    <property type="term" value="F:ATP hydrolysis activity"/>
    <property type="evidence" value="ECO:0007669"/>
    <property type="project" value="InterPro"/>
</dbReference>
<dbReference type="InterPro" id="IPR003593">
    <property type="entry name" value="AAA+_ATPase"/>
</dbReference>
<gene>
    <name evidence="5" type="ORF">UFOPK3564_01213</name>
</gene>
<dbReference type="PROSITE" id="PS00211">
    <property type="entry name" value="ABC_TRANSPORTER_1"/>
    <property type="match status" value="1"/>
</dbReference>
<proteinExistence type="predicted"/>
<dbReference type="InterPro" id="IPR017871">
    <property type="entry name" value="ABC_transporter-like_CS"/>
</dbReference>
<dbReference type="GO" id="GO:0022857">
    <property type="term" value="F:transmembrane transporter activity"/>
    <property type="evidence" value="ECO:0007669"/>
    <property type="project" value="TreeGrafter"/>
</dbReference>